<dbReference type="CDD" id="cd13777">
    <property type="entry name" value="Aar2_N"/>
    <property type="match status" value="1"/>
</dbReference>
<feature type="region of interest" description="Disordered" evidence="2">
    <location>
        <begin position="359"/>
        <end position="384"/>
    </location>
</feature>
<dbReference type="Gene3D" id="2.60.34.20">
    <property type="match status" value="1"/>
</dbReference>
<dbReference type="InterPro" id="IPR033647">
    <property type="entry name" value="Aar2_N"/>
</dbReference>
<proteinExistence type="inferred from homology"/>
<sequence>MCVTATEPLPGFRDIPPGVHLLWVQPNDFGPRCGYWYIAMDKGAVRVKQWDRFNEVLGEVATQVEVRNQTDNIESTYPTLKPYNMRVYHNEPEIPQWQLANDAGNGGRPSSVATDPYQMWCALTSAITTPFLETVTSKKSVTSWLVNSTDCVKGDSRLPGGHTTASRAYKTSVGSDLDFLFLQDFRDLKVLDNRSTRHLEDDTTDRVLACLGSPESVPDIVAELQFTCLTGIHLANYACMEQWWNLVLKIILRAHKLVLHVPELVQRLLKTLHDQLVYAAVYLEPVALAAGGNDWQIFQIKPQNKSKLRLALAIYKRRLNDTLLDLGHQIQPRQTAVGETFDALEAWLGRNGWDLRNGHPDEADDVTGFDDNEDSDDDDDDLPVVVDVDENGRERGLVSFHRD</sequence>
<dbReference type="GO" id="GO:0000244">
    <property type="term" value="P:spliceosomal tri-snRNP complex assembly"/>
    <property type="evidence" value="ECO:0007669"/>
    <property type="project" value="TreeGrafter"/>
</dbReference>
<dbReference type="PANTHER" id="PTHR12689:SF4">
    <property type="entry name" value="PROTEIN AAR2 HOMOLOG"/>
    <property type="match status" value="1"/>
</dbReference>
<accession>A0AA39XNW4</accession>
<dbReference type="PANTHER" id="PTHR12689">
    <property type="entry name" value="A1 CISTRON SPLICING FACTOR AAR2-RELATED"/>
    <property type="match status" value="1"/>
</dbReference>
<dbReference type="CDD" id="cd13778">
    <property type="entry name" value="Aar2_C"/>
    <property type="match status" value="1"/>
</dbReference>
<evidence type="ECO:0000313" key="6">
    <source>
        <dbReference type="Proteomes" id="UP001174934"/>
    </source>
</evidence>
<feature type="domain" description="AAR2 C-terminal" evidence="3">
    <location>
        <begin position="217"/>
        <end position="355"/>
    </location>
</feature>
<protein>
    <submittedName>
        <fullName evidence="5">A1 cistron-splicing factor</fullName>
    </submittedName>
</protein>
<dbReference type="AlphaFoldDB" id="A0AA39XNW4"/>
<dbReference type="Pfam" id="PF20981">
    <property type="entry name" value="AAR2_1st"/>
    <property type="match status" value="1"/>
</dbReference>
<dbReference type="Gene3D" id="1.25.40.550">
    <property type="entry name" value="Aar2, C-terminal domain-like"/>
    <property type="match status" value="1"/>
</dbReference>
<name>A0AA39XNW4_9PEZI</name>
<evidence type="ECO:0000259" key="4">
    <source>
        <dbReference type="Pfam" id="PF20981"/>
    </source>
</evidence>
<feature type="domain" description="AAR2 N-terminal" evidence="4">
    <location>
        <begin position="4"/>
        <end position="136"/>
    </location>
</feature>
<reference evidence="5" key="1">
    <citation type="submission" date="2023-06" db="EMBL/GenBank/DDBJ databases">
        <title>Genome-scale phylogeny and comparative genomics of the fungal order Sordariales.</title>
        <authorList>
            <consortium name="Lawrence Berkeley National Laboratory"/>
            <person name="Hensen N."/>
            <person name="Bonometti L."/>
            <person name="Westerberg I."/>
            <person name="Brannstrom I.O."/>
            <person name="Guillou S."/>
            <person name="Cros-Aarteil S."/>
            <person name="Calhoun S."/>
            <person name="Haridas S."/>
            <person name="Kuo A."/>
            <person name="Mondo S."/>
            <person name="Pangilinan J."/>
            <person name="Riley R."/>
            <person name="LaButti K."/>
            <person name="Andreopoulos B."/>
            <person name="Lipzen A."/>
            <person name="Chen C."/>
            <person name="Yanf M."/>
            <person name="Daum C."/>
            <person name="Ng V."/>
            <person name="Clum A."/>
            <person name="Steindorff A."/>
            <person name="Ohm R."/>
            <person name="Martin F."/>
            <person name="Silar P."/>
            <person name="Natvig D."/>
            <person name="Lalanne C."/>
            <person name="Gautier V."/>
            <person name="Ament-velasquez S.L."/>
            <person name="Kruys A."/>
            <person name="Hutchinson M.I."/>
            <person name="Powell A.J."/>
            <person name="Barry K."/>
            <person name="Miller A.N."/>
            <person name="Grigoriev I.V."/>
            <person name="Debuchy R."/>
            <person name="Gladieux P."/>
            <person name="Thoren M.H."/>
            <person name="Johannesson H."/>
        </authorList>
    </citation>
    <scope>NUCLEOTIDE SEQUENCE</scope>
    <source>
        <strain evidence="5">SMH3391-2</strain>
    </source>
</reference>
<evidence type="ECO:0000256" key="2">
    <source>
        <dbReference type="SAM" id="MobiDB-lite"/>
    </source>
</evidence>
<comment type="similarity">
    <text evidence="1">Belongs to the AAR2 family.</text>
</comment>
<evidence type="ECO:0000256" key="1">
    <source>
        <dbReference type="ARBA" id="ARBA00006281"/>
    </source>
</evidence>
<keyword evidence="6" id="KW-1185">Reference proteome</keyword>
<dbReference type="EMBL" id="JAULSR010000001">
    <property type="protein sequence ID" value="KAK0637374.1"/>
    <property type="molecule type" value="Genomic_DNA"/>
</dbReference>
<dbReference type="InterPro" id="IPR033648">
    <property type="entry name" value="AAR2_C"/>
</dbReference>
<dbReference type="Proteomes" id="UP001174934">
    <property type="component" value="Unassembled WGS sequence"/>
</dbReference>
<dbReference type="InterPro" id="IPR007946">
    <property type="entry name" value="AAR2"/>
</dbReference>
<evidence type="ECO:0000259" key="3">
    <source>
        <dbReference type="Pfam" id="PF05282"/>
    </source>
</evidence>
<evidence type="ECO:0000313" key="5">
    <source>
        <dbReference type="EMBL" id="KAK0637374.1"/>
    </source>
</evidence>
<organism evidence="5 6">
    <name type="scientific">Bombardia bombarda</name>
    <dbReference type="NCBI Taxonomy" id="252184"/>
    <lineage>
        <taxon>Eukaryota</taxon>
        <taxon>Fungi</taxon>
        <taxon>Dikarya</taxon>
        <taxon>Ascomycota</taxon>
        <taxon>Pezizomycotina</taxon>
        <taxon>Sordariomycetes</taxon>
        <taxon>Sordariomycetidae</taxon>
        <taxon>Sordariales</taxon>
        <taxon>Lasiosphaeriaceae</taxon>
        <taxon>Bombardia</taxon>
    </lineage>
</organism>
<dbReference type="Pfam" id="PF05282">
    <property type="entry name" value="AAR2"/>
    <property type="match status" value="1"/>
</dbReference>
<gene>
    <name evidence="5" type="ORF">B0T17DRAFT_588250</name>
</gene>
<feature type="compositionally biased region" description="Acidic residues" evidence="2">
    <location>
        <begin position="362"/>
        <end position="382"/>
    </location>
</feature>
<comment type="caution">
    <text evidence="5">The sequence shown here is derived from an EMBL/GenBank/DDBJ whole genome shotgun (WGS) entry which is preliminary data.</text>
</comment>
<dbReference type="InterPro" id="IPR038514">
    <property type="entry name" value="AAR2_C_sf"/>
</dbReference>
<dbReference type="InterPro" id="IPR038516">
    <property type="entry name" value="AAR2_N_sf"/>
</dbReference>